<keyword evidence="2" id="KW-1185">Reference proteome</keyword>
<dbReference type="WBParaSite" id="L893_g551.t1">
    <property type="protein sequence ID" value="L893_g551.t1"/>
    <property type="gene ID" value="L893_g551"/>
</dbReference>
<proteinExistence type="predicted"/>
<feature type="signal peptide" evidence="1">
    <location>
        <begin position="1"/>
        <end position="17"/>
    </location>
</feature>
<organism evidence="2 3">
    <name type="scientific">Steinernema glaseri</name>
    <dbReference type="NCBI Taxonomy" id="37863"/>
    <lineage>
        <taxon>Eukaryota</taxon>
        <taxon>Metazoa</taxon>
        <taxon>Ecdysozoa</taxon>
        <taxon>Nematoda</taxon>
        <taxon>Chromadorea</taxon>
        <taxon>Rhabditida</taxon>
        <taxon>Tylenchina</taxon>
        <taxon>Panagrolaimomorpha</taxon>
        <taxon>Strongyloidoidea</taxon>
        <taxon>Steinernematidae</taxon>
        <taxon>Steinernema</taxon>
    </lineage>
</organism>
<accession>A0A1I8AGD2</accession>
<evidence type="ECO:0000256" key="1">
    <source>
        <dbReference type="SAM" id="SignalP"/>
    </source>
</evidence>
<dbReference type="AlphaFoldDB" id="A0A1I8AGD2"/>
<name>A0A1I8AGD2_9BILA</name>
<dbReference type="Proteomes" id="UP000095287">
    <property type="component" value="Unplaced"/>
</dbReference>
<keyword evidence="1" id="KW-0732">Signal</keyword>
<feature type="chain" id="PRO_5009314679" evidence="1">
    <location>
        <begin position="18"/>
        <end position="104"/>
    </location>
</feature>
<reference evidence="3" key="1">
    <citation type="submission" date="2016-11" db="UniProtKB">
        <authorList>
            <consortium name="WormBaseParasite"/>
        </authorList>
    </citation>
    <scope>IDENTIFICATION</scope>
</reference>
<protein>
    <submittedName>
        <fullName evidence="3">Secreted protein</fullName>
    </submittedName>
</protein>
<evidence type="ECO:0000313" key="3">
    <source>
        <dbReference type="WBParaSite" id="L893_g551.t1"/>
    </source>
</evidence>
<sequence length="104" mass="11720">MIGCVLVLFPTLFLAAASSLTKPISYDFQGEFALRYEAHVSSNKSVRVESLGDWNIFKVRLEFDDCPIQNTSDPSVTFCYRTITENMYEGLRTPKEDLTNATAL</sequence>
<evidence type="ECO:0000313" key="2">
    <source>
        <dbReference type="Proteomes" id="UP000095287"/>
    </source>
</evidence>